<dbReference type="RefSeq" id="WP_354701721.1">
    <property type="nucleotide sequence ID" value="NZ_CP114014.1"/>
</dbReference>
<proteinExistence type="predicted"/>
<sequence length="577" mass="60591">MSEDDAQPTGRAAPAALVPELGVADELVDDIAAGAELSVGEQVALLAALRRVQAEELDPVGSRRVLVEAAVDVLDADIGWLSLVDHDRDGFVVVHHVGIDANFDIGRQSVSGFGAQAARRQATLIVNDFDRSTRTPAASKVQLIAAGVRALICTPLIAGELVGLLCIGRRGDARFERRDSVLLGTLAAQGAMTVRNGAMFAEVERRTKHLQAALSIDARVHAGLIAGDGLAGVARVLASALGRGVSIQQNVVAEEPGWYAPDGARLTRPPAAEHVQRELVAAGEELGAIQVDGADSLSDLQEQAVDAASTAVVSELLARRRAEEAEWQLHGELLAELVSTPAPAPRALAIRAARQGLDLAEPATVMAVVRHRPLRGSTSLLLEARSAVRSRLPAGSAVLAFDRGDSVVLALPAEASIHASVVEALRTSGLVRAGVGRAAAGDHQRALRQADACLALAADPGREDLVDVADLGLFRTIVDGDSQDAAATVRRALGAVHLADRVARIPLLDTLAAYCRAEGRVEHAARLCHIHESTMRYRLDQLTEVLDLKGGPGRLLELRVSVEALAVLRAAGSDPFD</sequence>
<dbReference type="Pfam" id="PF13185">
    <property type="entry name" value="GAF_2"/>
    <property type="match status" value="1"/>
</dbReference>
<organism evidence="2">
    <name type="scientific">Paraconexibacter sp. AEG42_29</name>
    <dbReference type="NCBI Taxonomy" id="2997339"/>
    <lineage>
        <taxon>Bacteria</taxon>
        <taxon>Bacillati</taxon>
        <taxon>Actinomycetota</taxon>
        <taxon>Thermoleophilia</taxon>
        <taxon>Solirubrobacterales</taxon>
        <taxon>Paraconexibacteraceae</taxon>
        <taxon>Paraconexibacter</taxon>
    </lineage>
</organism>
<dbReference type="PANTHER" id="PTHR33744:SF1">
    <property type="entry name" value="DNA-BINDING TRANSCRIPTIONAL ACTIVATOR ADER"/>
    <property type="match status" value="1"/>
</dbReference>
<dbReference type="KEGG" id="parq:DSM112329_02049"/>
<dbReference type="InterPro" id="IPR003018">
    <property type="entry name" value="GAF"/>
</dbReference>
<dbReference type="InterPro" id="IPR051448">
    <property type="entry name" value="CdaR-like_regulators"/>
</dbReference>
<dbReference type="SMART" id="SM00065">
    <property type="entry name" value="GAF"/>
    <property type="match status" value="1"/>
</dbReference>
<dbReference type="PANTHER" id="PTHR33744">
    <property type="entry name" value="CARBOHYDRATE DIACID REGULATOR"/>
    <property type="match status" value="1"/>
</dbReference>
<dbReference type="InterPro" id="IPR042070">
    <property type="entry name" value="PucR_C-HTH_sf"/>
</dbReference>
<evidence type="ECO:0000259" key="1">
    <source>
        <dbReference type="SMART" id="SM00065"/>
    </source>
</evidence>
<feature type="domain" description="GAF" evidence="1">
    <location>
        <begin position="58"/>
        <end position="204"/>
    </location>
</feature>
<dbReference type="InterPro" id="IPR025736">
    <property type="entry name" value="PucR_C-HTH_dom"/>
</dbReference>
<dbReference type="SUPFAM" id="SSF55781">
    <property type="entry name" value="GAF domain-like"/>
    <property type="match status" value="1"/>
</dbReference>
<dbReference type="Gene3D" id="3.30.450.40">
    <property type="match status" value="1"/>
</dbReference>
<protein>
    <recommendedName>
        <fullName evidence="1">GAF domain-containing protein</fullName>
    </recommendedName>
</protein>
<gene>
    <name evidence="2" type="ORF">DSM112329_02049</name>
</gene>
<dbReference type="Pfam" id="PF13556">
    <property type="entry name" value="HTH_30"/>
    <property type="match status" value="1"/>
</dbReference>
<dbReference type="AlphaFoldDB" id="A0AAU7AUD5"/>
<dbReference type="Gene3D" id="1.10.10.2840">
    <property type="entry name" value="PucR C-terminal helix-turn-helix domain"/>
    <property type="match status" value="1"/>
</dbReference>
<accession>A0AAU7AUD5</accession>
<evidence type="ECO:0000313" key="2">
    <source>
        <dbReference type="EMBL" id="XAY05204.1"/>
    </source>
</evidence>
<dbReference type="InterPro" id="IPR029016">
    <property type="entry name" value="GAF-like_dom_sf"/>
</dbReference>
<dbReference type="EMBL" id="CP114014">
    <property type="protein sequence ID" value="XAY05204.1"/>
    <property type="molecule type" value="Genomic_DNA"/>
</dbReference>
<name>A0AAU7AUD5_9ACTN</name>
<reference evidence="2" key="1">
    <citation type="submission" date="2022-12" db="EMBL/GenBank/DDBJ databases">
        <title>Paraconexibacter alkalitolerans sp. nov. and Baekduia alba sp. nov., isolated from soil and emended description of the genera Paraconexibacter (Chun et al., 2020) and Baekduia (An et al., 2020).</title>
        <authorList>
            <person name="Vieira S."/>
            <person name="Huber K.J."/>
            <person name="Geppert A."/>
            <person name="Wolf J."/>
            <person name="Neumann-Schaal M."/>
            <person name="Muesken M."/>
            <person name="Overmann J."/>
        </authorList>
    </citation>
    <scope>NUCLEOTIDE SEQUENCE</scope>
    <source>
        <strain evidence="2">AEG42_29</strain>
    </source>
</reference>